<evidence type="ECO:0000313" key="3">
    <source>
        <dbReference type="Proteomes" id="UP001162834"/>
    </source>
</evidence>
<dbReference type="NCBIfam" id="TIGR02778">
    <property type="entry name" value="ligD_pol"/>
    <property type="match status" value="1"/>
</dbReference>
<gene>
    <name evidence="2" type="primary">ligD_2</name>
    <name evidence="2" type="ORF">DSM104329_03018</name>
</gene>
<dbReference type="PANTHER" id="PTHR42705">
    <property type="entry name" value="BIFUNCTIONAL NON-HOMOLOGOUS END JOINING PROTEIN LIGD"/>
    <property type="match status" value="1"/>
</dbReference>
<dbReference type="PANTHER" id="PTHR42705:SF2">
    <property type="entry name" value="BIFUNCTIONAL NON-HOMOLOGOUS END JOINING PROTEIN LIGD"/>
    <property type="match status" value="1"/>
</dbReference>
<dbReference type="AlphaFoldDB" id="A0A9E6XYI7"/>
<evidence type="ECO:0000313" key="2">
    <source>
        <dbReference type="EMBL" id="UGS36610.1"/>
    </source>
</evidence>
<keyword evidence="3" id="KW-1185">Reference proteome</keyword>
<dbReference type="Pfam" id="PF21686">
    <property type="entry name" value="LigD_Prim-Pol"/>
    <property type="match status" value="1"/>
</dbReference>
<name>A0A9E6XYI7_9ACTN</name>
<dbReference type="Proteomes" id="UP001162834">
    <property type="component" value="Chromosome"/>
</dbReference>
<dbReference type="EMBL" id="CP087164">
    <property type="protein sequence ID" value="UGS36610.1"/>
    <property type="molecule type" value="Genomic_DNA"/>
</dbReference>
<dbReference type="Gene3D" id="3.90.920.10">
    <property type="entry name" value="DNA primase, PRIM domain"/>
    <property type="match status" value="1"/>
</dbReference>
<evidence type="ECO:0000259" key="1">
    <source>
        <dbReference type="Pfam" id="PF21686"/>
    </source>
</evidence>
<dbReference type="CDD" id="cd04861">
    <property type="entry name" value="LigD_Pol_like"/>
    <property type="match status" value="1"/>
</dbReference>
<dbReference type="KEGG" id="sbae:DSM104329_03018"/>
<reference evidence="2" key="1">
    <citation type="journal article" date="2022" name="Int. J. Syst. Evol. Microbiol.">
        <title>Pseudomonas aegrilactucae sp. nov. and Pseudomonas morbosilactucae sp. nov., pathogens causing bacterial rot of lettuce in Japan.</title>
        <authorList>
            <person name="Sawada H."/>
            <person name="Fujikawa T."/>
            <person name="Satou M."/>
        </authorList>
    </citation>
    <scope>NUCLEOTIDE SEQUENCE</scope>
    <source>
        <strain evidence="2">0166_1</strain>
    </source>
</reference>
<dbReference type="InterPro" id="IPR014145">
    <property type="entry name" value="LigD_pol_dom"/>
</dbReference>
<protein>
    <submittedName>
        <fullName evidence="2">Multifunctional non-homologous end joining protein LigD</fullName>
    </submittedName>
</protein>
<proteinExistence type="predicted"/>
<organism evidence="2 3">
    <name type="scientific">Capillimicrobium parvum</name>
    <dbReference type="NCBI Taxonomy" id="2884022"/>
    <lineage>
        <taxon>Bacteria</taxon>
        <taxon>Bacillati</taxon>
        <taxon>Actinomycetota</taxon>
        <taxon>Thermoleophilia</taxon>
        <taxon>Solirubrobacterales</taxon>
        <taxon>Capillimicrobiaceae</taxon>
        <taxon>Capillimicrobium</taxon>
    </lineage>
</organism>
<accession>A0A9E6XYI7</accession>
<sequence length="283" mass="31122">MRLSHADKVLFPGDGITKADLAAYYESVAGAMVPHTRDRPLNLWRWNAGIGGARIVQQEIPKGAPDWVRRVTVGRRAGGSVCHAMANDAATLVWLANQNAITLHVWTSRADRLDRPDRMIFDLDPPEGVDFAGVRRAALQVGDTLRDLGLEPFAMVTGSKGVHVVAPLRRTADHDRVRASAGAIAEEIAQRAPGELTTHWRKERREGRILVDVARNTYAQTTVAPYAVRARPGAPVATPLAWEELEDPQLRADRWTLRTLPARLDEGGDPWAGLRRAARTLPA</sequence>
<feature type="domain" description="DNA ligase D polymerase" evidence="1">
    <location>
        <begin position="17"/>
        <end position="271"/>
    </location>
</feature>
<dbReference type="InterPro" id="IPR052171">
    <property type="entry name" value="NHEJ_LigD"/>
</dbReference>